<feature type="transmembrane region" description="Helical" evidence="7">
    <location>
        <begin position="75"/>
        <end position="98"/>
    </location>
</feature>
<comment type="caution">
    <text evidence="9">The sequence shown here is derived from an EMBL/GenBank/DDBJ whole genome shotgun (WGS) entry which is preliminary data.</text>
</comment>
<evidence type="ECO:0000313" key="10">
    <source>
        <dbReference type="Proteomes" id="UP001144612"/>
    </source>
</evidence>
<organism evidence="9 10">
    <name type="scientific">Clostridium brassicae</name>
    <dbReference type="NCBI Taxonomy" id="2999072"/>
    <lineage>
        <taxon>Bacteria</taxon>
        <taxon>Bacillati</taxon>
        <taxon>Bacillota</taxon>
        <taxon>Clostridia</taxon>
        <taxon>Eubacteriales</taxon>
        <taxon>Clostridiaceae</taxon>
        <taxon>Clostridium</taxon>
    </lineage>
</organism>
<accession>A0ABT4D5G3</accession>
<protein>
    <submittedName>
        <fullName evidence="9">MFS transporter</fullName>
    </submittedName>
</protein>
<feature type="transmembrane region" description="Helical" evidence="7">
    <location>
        <begin position="136"/>
        <end position="155"/>
    </location>
</feature>
<name>A0ABT4D5G3_9CLOT</name>
<comment type="subcellular location">
    <subcellularLocation>
        <location evidence="1">Cell membrane</location>
        <topology evidence="1">Multi-pass membrane protein</topology>
    </subcellularLocation>
</comment>
<dbReference type="RefSeq" id="WP_268059909.1">
    <property type="nucleotide sequence ID" value="NZ_JAPQFJ010000002.1"/>
</dbReference>
<keyword evidence="10" id="KW-1185">Reference proteome</keyword>
<gene>
    <name evidence="9" type="ORF">OW729_02775</name>
</gene>
<evidence type="ECO:0000256" key="2">
    <source>
        <dbReference type="ARBA" id="ARBA00008335"/>
    </source>
</evidence>
<evidence type="ECO:0000256" key="3">
    <source>
        <dbReference type="ARBA" id="ARBA00022448"/>
    </source>
</evidence>
<dbReference type="InterPro" id="IPR051788">
    <property type="entry name" value="MFS_Transporter"/>
</dbReference>
<dbReference type="Pfam" id="PF07690">
    <property type="entry name" value="MFS_1"/>
    <property type="match status" value="1"/>
</dbReference>
<dbReference type="InterPro" id="IPR036259">
    <property type="entry name" value="MFS_trans_sf"/>
</dbReference>
<evidence type="ECO:0000313" key="9">
    <source>
        <dbReference type="EMBL" id="MCY6957527.1"/>
    </source>
</evidence>
<feature type="transmembrane region" description="Helical" evidence="7">
    <location>
        <begin position="204"/>
        <end position="224"/>
    </location>
</feature>
<comment type="similarity">
    <text evidence="2">Belongs to the major facilitator superfamily.</text>
</comment>
<dbReference type="SUPFAM" id="SSF103473">
    <property type="entry name" value="MFS general substrate transporter"/>
    <property type="match status" value="1"/>
</dbReference>
<feature type="transmembrane region" description="Helical" evidence="7">
    <location>
        <begin position="299"/>
        <end position="318"/>
    </location>
</feature>
<dbReference type="PANTHER" id="PTHR23514:SF3">
    <property type="entry name" value="BYPASS OF STOP CODON PROTEIN 6"/>
    <property type="match status" value="1"/>
</dbReference>
<feature type="transmembrane region" description="Helical" evidence="7">
    <location>
        <begin position="161"/>
        <end position="183"/>
    </location>
</feature>
<feature type="transmembrane region" description="Helical" evidence="7">
    <location>
        <begin position="41"/>
        <end position="63"/>
    </location>
</feature>
<keyword evidence="3" id="KW-0813">Transport</keyword>
<dbReference type="EMBL" id="JAPQFJ010000002">
    <property type="protein sequence ID" value="MCY6957527.1"/>
    <property type="molecule type" value="Genomic_DNA"/>
</dbReference>
<dbReference type="InterPro" id="IPR020846">
    <property type="entry name" value="MFS_dom"/>
</dbReference>
<dbReference type="PANTHER" id="PTHR23514">
    <property type="entry name" value="BYPASS OF STOP CODON PROTEIN 6"/>
    <property type="match status" value="1"/>
</dbReference>
<evidence type="ECO:0000256" key="6">
    <source>
        <dbReference type="ARBA" id="ARBA00023136"/>
    </source>
</evidence>
<keyword evidence="4 7" id="KW-0812">Transmembrane</keyword>
<evidence type="ECO:0000259" key="8">
    <source>
        <dbReference type="PROSITE" id="PS50850"/>
    </source>
</evidence>
<keyword evidence="5 7" id="KW-1133">Transmembrane helix</keyword>
<dbReference type="PROSITE" id="PS50850">
    <property type="entry name" value="MFS"/>
    <property type="match status" value="1"/>
</dbReference>
<evidence type="ECO:0000256" key="7">
    <source>
        <dbReference type="SAM" id="Phobius"/>
    </source>
</evidence>
<sequence>MKLTTKKLTLLLFIIYGQICFTLSLRSNIFSIIQTEHNLPFSHIATLVLISGIVMQISTYLTGILIKKSGYNMTLILGLISLGISILLMIFAKTVFVFDLLFTIFMFGLGVSSLVLNMYTGFLCDNNLRGKTIMKLHVGAATGLCLGPTVMSKLLTLGMSWQIIISLSSIPIFIFIIILIVYNKTKDGVVSININKKSCNKNNLPYKSLIVWTFIVIFLCSQIWEYGMGTWFIIYAKHAKNLSEAEASKYLTIFLVSFPIGRLLCSKILDYISYYQSILIAFAADFILIFLGITTKQLIFISLTGLFTSLMYPITMSMMQEQFGESSSDLIGWICMIGGILQYIFIWTVGKIGDKFGITIGFSSLIIYILIGNIAVLLIKSLLSQSKTTLESRS</sequence>
<proteinExistence type="inferred from homology"/>
<dbReference type="InterPro" id="IPR011701">
    <property type="entry name" value="MFS"/>
</dbReference>
<dbReference type="Gene3D" id="1.20.1250.20">
    <property type="entry name" value="MFS general substrate transporter like domains"/>
    <property type="match status" value="2"/>
</dbReference>
<dbReference type="Proteomes" id="UP001144612">
    <property type="component" value="Unassembled WGS sequence"/>
</dbReference>
<feature type="transmembrane region" description="Helical" evidence="7">
    <location>
        <begin position="272"/>
        <end position="293"/>
    </location>
</feature>
<feature type="transmembrane region" description="Helical" evidence="7">
    <location>
        <begin position="330"/>
        <end position="350"/>
    </location>
</feature>
<feature type="domain" description="Major facilitator superfamily (MFS) profile" evidence="8">
    <location>
        <begin position="8"/>
        <end position="387"/>
    </location>
</feature>
<evidence type="ECO:0000256" key="5">
    <source>
        <dbReference type="ARBA" id="ARBA00022989"/>
    </source>
</evidence>
<evidence type="ECO:0000256" key="4">
    <source>
        <dbReference type="ARBA" id="ARBA00022692"/>
    </source>
</evidence>
<reference evidence="9" key="1">
    <citation type="submission" date="2022-12" db="EMBL/GenBank/DDBJ databases">
        <title>Clostridium sp. nov., isolated from industrial wastewater.</title>
        <authorList>
            <person name="Jiayan W."/>
        </authorList>
    </citation>
    <scope>NUCLEOTIDE SEQUENCE</scope>
    <source>
        <strain evidence="9">ZC22-4</strain>
    </source>
</reference>
<keyword evidence="6 7" id="KW-0472">Membrane</keyword>
<feature type="transmembrane region" description="Helical" evidence="7">
    <location>
        <begin position="104"/>
        <end position="124"/>
    </location>
</feature>
<feature type="transmembrane region" description="Helical" evidence="7">
    <location>
        <begin position="356"/>
        <end position="379"/>
    </location>
</feature>
<evidence type="ECO:0000256" key="1">
    <source>
        <dbReference type="ARBA" id="ARBA00004651"/>
    </source>
</evidence>